<dbReference type="GO" id="GO:0016787">
    <property type="term" value="F:hydrolase activity"/>
    <property type="evidence" value="ECO:0007669"/>
    <property type="project" value="UniProtKB-KW"/>
</dbReference>
<name>A0A1E5LIX8_9BACI</name>
<dbReference type="InterPro" id="IPR020084">
    <property type="entry name" value="NUDIX_hydrolase_CS"/>
</dbReference>
<evidence type="ECO:0000256" key="2">
    <source>
        <dbReference type="ARBA" id="ARBA00022801"/>
    </source>
</evidence>
<dbReference type="PANTHER" id="PTHR43046">
    <property type="entry name" value="GDP-MANNOSE MANNOSYL HYDROLASE"/>
    <property type="match status" value="1"/>
</dbReference>
<proteinExistence type="inferred from homology"/>
<gene>
    <name evidence="5" type="ORF">BFG57_10095</name>
</gene>
<dbReference type="RefSeq" id="WP_069715956.1">
    <property type="nucleotide sequence ID" value="NZ_MJEH01000006.1"/>
</dbReference>
<dbReference type="PROSITE" id="PS00893">
    <property type="entry name" value="NUDIX_BOX"/>
    <property type="match status" value="1"/>
</dbReference>
<dbReference type="OrthoDB" id="9786141at2"/>
<feature type="domain" description="Nudix hydrolase" evidence="4">
    <location>
        <begin position="8"/>
        <end position="134"/>
    </location>
</feature>
<dbReference type="InterPro" id="IPR020476">
    <property type="entry name" value="Nudix_hydrolase"/>
</dbReference>
<dbReference type="CDD" id="cd04691">
    <property type="entry name" value="NUDIX_ADPRase"/>
    <property type="match status" value="1"/>
</dbReference>
<dbReference type="InterPro" id="IPR000086">
    <property type="entry name" value="NUDIX_hydrolase_dom"/>
</dbReference>
<dbReference type="InterPro" id="IPR015797">
    <property type="entry name" value="NUDIX_hydrolase-like_dom_sf"/>
</dbReference>
<protein>
    <submittedName>
        <fullName evidence="5">NUDIX hydrolase</fullName>
    </submittedName>
</protein>
<sequence length="160" mass="17814">MKKNSRGNVWLGVAGYVVADGKILVVKKRYSGLKGKWSLPAGFVDEGETVDEAVVREVKEETGLECKVNGLVGIRTGVINDVISDNMVIFSLKPLRGELKPETTELYDAVFLSPTEILEDKDSTALLKIFIQEQHTYPLQIREGINPGDHFGYTNYKIIK</sequence>
<dbReference type="EMBL" id="MJEH01000006">
    <property type="protein sequence ID" value="OEH93988.1"/>
    <property type="molecule type" value="Genomic_DNA"/>
</dbReference>
<dbReference type="PRINTS" id="PR00502">
    <property type="entry name" value="NUDIXFAMILY"/>
</dbReference>
<evidence type="ECO:0000313" key="6">
    <source>
        <dbReference type="Proteomes" id="UP000095209"/>
    </source>
</evidence>
<accession>A0A1E5LIX8</accession>
<dbReference type="Gene3D" id="3.90.79.10">
    <property type="entry name" value="Nucleoside Triphosphate Pyrophosphohydrolase"/>
    <property type="match status" value="1"/>
</dbReference>
<reference evidence="5 6" key="1">
    <citation type="submission" date="2016-08" db="EMBL/GenBank/DDBJ databases">
        <title>Genome of Bacillus solimangrovi GH2-4.</title>
        <authorList>
            <person name="Lim S."/>
            <person name="Kim B.-C."/>
        </authorList>
    </citation>
    <scope>NUCLEOTIDE SEQUENCE [LARGE SCALE GENOMIC DNA]</scope>
    <source>
        <strain evidence="5 6">GH2-4</strain>
    </source>
</reference>
<keyword evidence="6" id="KW-1185">Reference proteome</keyword>
<dbReference type="STRING" id="1305675.BFG57_10095"/>
<evidence type="ECO:0000313" key="5">
    <source>
        <dbReference type="EMBL" id="OEH93988.1"/>
    </source>
</evidence>
<dbReference type="AlphaFoldDB" id="A0A1E5LIX8"/>
<evidence type="ECO:0000256" key="1">
    <source>
        <dbReference type="ARBA" id="ARBA00001946"/>
    </source>
</evidence>
<comment type="similarity">
    <text evidence="3">Belongs to the Nudix hydrolase family.</text>
</comment>
<dbReference type="SUPFAM" id="SSF55811">
    <property type="entry name" value="Nudix"/>
    <property type="match status" value="1"/>
</dbReference>
<dbReference type="Pfam" id="PF00293">
    <property type="entry name" value="NUDIX"/>
    <property type="match status" value="1"/>
</dbReference>
<dbReference type="Proteomes" id="UP000095209">
    <property type="component" value="Unassembled WGS sequence"/>
</dbReference>
<organism evidence="5 6">
    <name type="scientific">Bacillus solimangrovi</name>
    <dbReference type="NCBI Taxonomy" id="1305675"/>
    <lineage>
        <taxon>Bacteria</taxon>
        <taxon>Bacillati</taxon>
        <taxon>Bacillota</taxon>
        <taxon>Bacilli</taxon>
        <taxon>Bacillales</taxon>
        <taxon>Bacillaceae</taxon>
        <taxon>Bacillus</taxon>
    </lineage>
</organism>
<dbReference type="PROSITE" id="PS51462">
    <property type="entry name" value="NUDIX"/>
    <property type="match status" value="1"/>
</dbReference>
<evidence type="ECO:0000256" key="3">
    <source>
        <dbReference type="RuleBase" id="RU003476"/>
    </source>
</evidence>
<evidence type="ECO:0000259" key="4">
    <source>
        <dbReference type="PROSITE" id="PS51462"/>
    </source>
</evidence>
<comment type="caution">
    <text evidence="5">The sequence shown here is derived from an EMBL/GenBank/DDBJ whole genome shotgun (WGS) entry which is preliminary data.</text>
</comment>
<comment type="cofactor">
    <cofactor evidence="1">
        <name>Mg(2+)</name>
        <dbReference type="ChEBI" id="CHEBI:18420"/>
    </cofactor>
</comment>
<dbReference type="PANTHER" id="PTHR43046:SF14">
    <property type="entry name" value="MUTT_NUDIX FAMILY PROTEIN"/>
    <property type="match status" value="1"/>
</dbReference>
<keyword evidence="2 3" id="KW-0378">Hydrolase</keyword>